<dbReference type="GO" id="GO:0009086">
    <property type="term" value="P:methionine biosynthetic process"/>
    <property type="evidence" value="ECO:0007669"/>
    <property type="project" value="TreeGrafter"/>
</dbReference>
<dbReference type="InterPro" id="IPR017938">
    <property type="entry name" value="Riboflavin_synthase-like_b-brl"/>
</dbReference>
<evidence type="ECO:0000256" key="3">
    <source>
        <dbReference type="ARBA" id="ARBA00022827"/>
    </source>
</evidence>
<dbReference type="InterPro" id="IPR001709">
    <property type="entry name" value="Flavoprot_Pyr_Nucl_cyt_Rdtase"/>
</dbReference>
<dbReference type="Gene3D" id="2.40.30.10">
    <property type="entry name" value="Translation factors"/>
    <property type="match status" value="1"/>
</dbReference>
<evidence type="ECO:0000256" key="2">
    <source>
        <dbReference type="ARBA" id="ARBA00022630"/>
    </source>
</evidence>
<keyword evidence="7" id="KW-1185">Reference proteome</keyword>
<dbReference type="InterPro" id="IPR023173">
    <property type="entry name" value="NADPH_Cyt_P450_Rdtase_alpha"/>
</dbReference>
<accession>A0A8E0VPC8</accession>
<comment type="cofactor">
    <cofactor evidence="1">
        <name>FAD</name>
        <dbReference type="ChEBI" id="CHEBI:57692"/>
    </cofactor>
</comment>
<dbReference type="PROSITE" id="PS51384">
    <property type="entry name" value="FAD_FR"/>
    <property type="match status" value="1"/>
</dbReference>
<keyword evidence="3" id="KW-0274">FAD</keyword>
<name>A0A8E0VPC8_9TREM</name>
<dbReference type="Proteomes" id="UP000728185">
    <property type="component" value="Unassembled WGS sequence"/>
</dbReference>
<dbReference type="GO" id="GO:0010181">
    <property type="term" value="F:FMN binding"/>
    <property type="evidence" value="ECO:0007669"/>
    <property type="project" value="TreeGrafter"/>
</dbReference>
<dbReference type="GO" id="GO:0050667">
    <property type="term" value="P:homocysteine metabolic process"/>
    <property type="evidence" value="ECO:0007669"/>
    <property type="project" value="TreeGrafter"/>
</dbReference>
<evidence type="ECO:0000313" key="7">
    <source>
        <dbReference type="Proteomes" id="UP000728185"/>
    </source>
</evidence>
<dbReference type="Pfam" id="PF00667">
    <property type="entry name" value="FAD_binding_1"/>
    <property type="match status" value="1"/>
</dbReference>
<evidence type="ECO:0000256" key="4">
    <source>
        <dbReference type="ARBA" id="ARBA00023002"/>
    </source>
</evidence>
<keyword evidence="2" id="KW-0285">Flavoprotein</keyword>
<proteinExistence type="predicted"/>
<dbReference type="PANTHER" id="PTHR19384:SF84">
    <property type="entry name" value="METHIONINE SYNTHASE REDUCTASE"/>
    <property type="match status" value="1"/>
</dbReference>
<comment type="caution">
    <text evidence="6">The sequence shown here is derived from an EMBL/GenBank/DDBJ whole genome shotgun (WGS) entry which is preliminary data.</text>
</comment>
<dbReference type="SUPFAM" id="SSF52343">
    <property type="entry name" value="Ferredoxin reductase-like, C-terminal NADP-linked domain"/>
    <property type="match status" value="1"/>
</dbReference>
<dbReference type="InterPro" id="IPR017927">
    <property type="entry name" value="FAD-bd_FR_type"/>
</dbReference>
<gene>
    <name evidence="6" type="ORF">FBUS_10788</name>
</gene>
<evidence type="ECO:0000256" key="1">
    <source>
        <dbReference type="ARBA" id="ARBA00001974"/>
    </source>
</evidence>
<dbReference type="InterPro" id="IPR003097">
    <property type="entry name" value="CysJ-like_FAD-binding"/>
</dbReference>
<dbReference type="GO" id="GO:0005829">
    <property type="term" value="C:cytosol"/>
    <property type="evidence" value="ECO:0007669"/>
    <property type="project" value="TreeGrafter"/>
</dbReference>
<protein>
    <submittedName>
        <fullName evidence="6">Methionine synthase reductase</fullName>
    </submittedName>
</protein>
<dbReference type="OrthoDB" id="1856718at2759"/>
<feature type="domain" description="FAD-binding FR-type" evidence="5">
    <location>
        <begin position="70"/>
        <end position="341"/>
    </location>
</feature>
<sequence length="548" mass="61507">MEQLCKSTNELCLNAENKRNVDDEFGTIDPGKLTLPLLAPSTIEISLCEYTAMKSLHELLKLLPLPAQSSPLMSAQLTSLSKLTRGDAKTVYRATIILDGDQRIERNAGDSVGLLCKNAKIDVDWLIDRIDFGEIEHADKPFCIHVIPGKSKSAPTWLPEVPVTVRFLLTYCFELHAPVTRRIARVLATCCTRENPLEDMSSDSSGEQSLKLLKLSSREGSALFDKYIREPNFTFMDLLASFPACRVPLVQLLEILPRLQPRSYTPINPPGKGCGPAEPLLIAFTRVDFPPVSRSDTYGLCRYPHRIHGVCTGWLERAWNSKSSNLESVPLLGIYSRKNLNQFHLPDDVMKPVIMLGSGTGIAPFLCFIEEERRRRLDGCLPRRDLWLIFGCRSPLTSLLFPESLAEFLTDNVLSRACFCFSRYEMPGDDPRRPDFPDTLKTLNTLGCIHSKARYVQHCVLSSGRSTKPLEAHEEQLIDWVLNRNATIMVCGEAKSLAPSVRHAWENLLELSLTGGEGATLSGSENPAGEAYIRRMRSERRYLEDVWI</sequence>
<keyword evidence="4" id="KW-0560">Oxidoreductase</keyword>
<evidence type="ECO:0000259" key="5">
    <source>
        <dbReference type="PROSITE" id="PS51384"/>
    </source>
</evidence>
<dbReference type="PANTHER" id="PTHR19384">
    <property type="entry name" value="NITRIC OXIDE SYNTHASE-RELATED"/>
    <property type="match status" value="1"/>
</dbReference>
<dbReference type="Gene3D" id="3.40.50.80">
    <property type="entry name" value="Nucleotide-binding domain of ferredoxin-NADP reductase (FNR) module"/>
    <property type="match status" value="1"/>
</dbReference>
<dbReference type="SUPFAM" id="SSF63380">
    <property type="entry name" value="Riboflavin synthase domain-like"/>
    <property type="match status" value="1"/>
</dbReference>
<dbReference type="AlphaFoldDB" id="A0A8E0VPC8"/>
<organism evidence="6 7">
    <name type="scientific">Fasciolopsis buskii</name>
    <dbReference type="NCBI Taxonomy" id="27845"/>
    <lineage>
        <taxon>Eukaryota</taxon>
        <taxon>Metazoa</taxon>
        <taxon>Spiralia</taxon>
        <taxon>Lophotrochozoa</taxon>
        <taxon>Platyhelminthes</taxon>
        <taxon>Trematoda</taxon>
        <taxon>Digenea</taxon>
        <taxon>Plagiorchiida</taxon>
        <taxon>Echinostomata</taxon>
        <taxon>Echinostomatoidea</taxon>
        <taxon>Fasciolidae</taxon>
        <taxon>Fasciolopsis</taxon>
    </lineage>
</organism>
<dbReference type="InterPro" id="IPR039261">
    <property type="entry name" value="FNR_nucleotide-bd"/>
</dbReference>
<dbReference type="Gene3D" id="1.20.990.10">
    <property type="entry name" value="NADPH-cytochrome p450 Reductase, Chain A, domain 3"/>
    <property type="match status" value="1"/>
</dbReference>
<dbReference type="GO" id="GO:0030586">
    <property type="term" value="F:[methionine synthase] reductase (NADPH) activity"/>
    <property type="evidence" value="ECO:0007669"/>
    <property type="project" value="TreeGrafter"/>
</dbReference>
<dbReference type="PRINTS" id="PR00371">
    <property type="entry name" value="FPNCR"/>
</dbReference>
<dbReference type="EMBL" id="LUCM01001240">
    <property type="protein sequence ID" value="KAA0199247.1"/>
    <property type="molecule type" value="Genomic_DNA"/>
</dbReference>
<reference evidence="6" key="1">
    <citation type="submission" date="2019-05" db="EMBL/GenBank/DDBJ databases">
        <title>Annotation for the trematode Fasciolopsis buski.</title>
        <authorList>
            <person name="Choi Y.-J."/>
        </authorList>
    </citation>
    <scope>NUCLEOTIDE SEQUENCE</scope>
    <source>
        <strain evidence="6">HT</strain>
        <tissue evidence="6">Whole worm</tissue>
    </source>
</reference>
<evidence type="ECO:0000313" key="6">
    <source>
        <dbReference type="EMBL" id="KAA0199247.1"/>
    </source>
</evidence>
<dbReference type="GO" id="GO:0050660">
    <property type="term" value="F:flavin adenine dinucleotide binding"/>
    <property type="evidence" value="ECO:0007669"/>
    <property type="project" value="TreeGrafter"/>
</dbReference>